<dbReference type="GO" id="GO:0016020">
    <property type="term" value="C:membrane"/>
    <property type="evidence" value="ECO:0007669"/>
    <property type="project" value="UniProtKB-SubCell"/>
</dbReference>
<dbReference type="VEuPathDB" id="FungiDB:SPRG_01110"/>
<evidence type="ECO:0000256" key="6">
    <source>
        <dbReference type="SAM" id="Phobius"/>
    </source>
</evidence>
<name>A0A067D8R8_SAPPC</name>
<feature type="transmembrane region" description="Helical" evidence="6">
    <location>
        <begin position="155"/>
        <end position="178"/>
    </location>
</feature>
<feature type="transmembrane region" description="Helical" evidence="6">
    <location>
        <begin position="307"/>
        <end position="328"/>
    </location>
</feature>
<evidence type="ECO:0008006" key="9">
    <source>
        <dbReference type="Google" id="ProtNLM"/>
    </source>
</evidence>
<evidence type="ECO:0000256" key="4">
    <source>
        <dbReference type="ARBA" id="ARBA00022989"/>
    </source>
</evidence>
<dbReference type="GeneID" id="24123720"/>
<feature type="transmembrane region" description="Helical" evidence="6">
    <location>
        <begin position="190"/>
        <end position="212"/>
    </location>
</feature>
<evidence type="ECO:0000313" key="8">
    <source>
        <dbReference type="Proteomes" id="UP000030745"/>
    </source>
</evidence>
<evidence type="ECO:0000256" key="5">
    <source>
        <dbReference type="ARBA" id="ARBA00023136"/>
    </source>
</evidence>
<keyword evidence="8" id="KW-1185">Reference proteome</keyword>
<organism evidence="7 8">
    <name type="scientific">Saprolegnia parasitica (strain CBS 223.65)</name>
    <dbReference type="NCBI Taxonomy" id="695850"/>
    <lineage>
        <taxon>Eukaryota</taxon>
        <taxon>Sar</taxon>
        <taxon>Stramenopiles</taxon>
        <taxon>Oomycota</taxon>
        <taxon>Saprolegniomycetes</taxon>
        <taxon>Saprolegniales</taxon>
        <taxon>Saprolegniaceae</taxon>
        <taxon>Saprolegnia</taxon>
    </lineage>
</organism>
<feature type="transmembrane region" description="Helical" evidence="6">
    <location>
        <begin position="447"/>
        <end position="468"/>
    </location>
</feature>
<accession>A0A067D8R8</accession>
<comment type="similarity">
    <text evidence="2">Belongs to the multi antimicrobial extrusion (MATE) (TC 2.A.66.1) family.</text>
</comment>
<dbReference type="OrthoDB" id="2126698at2759"/>
<feature type="transmembrane region" description="Helical" evidence="6">
    <location>
        <begin position="348"/>
        <end position="369"/>
    </location>
</feature>
<feature type="transmembrane region" description="Helical" evidence="6">
    <location>
        <begin position="121"/>
        <end position="143"/>
    </location>
</feature>
<proteinExistence type="inferred from homology"/>
<dbReference type="InterPro" id="IPR045069">
    <property type="entry name" value="MATE_euk"/>
</dbReference>
<protein>
    <recommendedName>
        <fullName evidence="9">MATE efflux family protein</fullName>
    </recommendedName>
</protein>
<dbReference type="NCBIfam" id="TIGR00797">
    <property type="entry name" value="matE"/>
    <property type="match status" value="1"/>
</dbReference>
<dbReference type="RefSeq" id="XP_012194699.1">
    <property type="nucleotide sequence ID" value="XM_012339309.1"/>
</dbReference>
<evidence type="ECO:0000256" key="2">
    <source>
        <dbReference type="ARBA" id="ARBA00010199"/>
    </source>
</evidence>
<dbReference type="STRING" id="695850.A0A067D8R8"/>
<keyword evidence="3 6" id="KW-0812">Transmembrane</keyword>
<dbReference type="CDD" id="cd13132">
    <property type="entry name" value="MATE_eukaryotic"/>
    <property type="match status" value="1"/>
</dbReference>
<comment type="subcellular location">
    <subcellularLocation>
        <location evidence="1">Membrane</location>
        <topology evidence="1">Multi-pass membrane protein</topology>
    </subcellularLocation>
</comment>
<dbReference type="PANTHER" id="PTHR11206">
    <property type="entry name" value="MULTIDRUG RESISTANCE PROTEIN"/>
    <property type="match status" value="1"/>
</dbReference>
<gene>
    <name evidence="7" type="ORF">SPRG_01110</name>
</gene>
<dbReference type="InterPro" id="IPR002528">
    <property type="entry name" value="MATE_fam"/>
</dbReference>
<feature type="transmembrane region" description="Helical" evidence="6">
    <location>
        <begin position="40"/>
        <end position="60"/>
    </location>
</feature>
<keyword evidence="5 6" id="KW-0472">Membrane</keyword>
<evidence type="ECO:0000256" key="1">
    <source>
        <dbReference type="ARBA" id="ARBA00004141"/>
    </source>
</evidence>
<feature type="transmembrane region" description="Helical" evidence="6">
    <location>
        <begin position="218"/>
        <end position="244"/>
    </location>
</feature>
<dbReference type="GO" id="GO:0042910">
    <property type="term" value="F:xenobiotic transmembrane transporter activity"/>
    <property type="evidence" value="ECO:0007669"/>
    <property type="project" value="InterPro"/>
</dbReference>
<sequence>MTGLQSTTEKTPLVLESAKPTALGLLADDSKPDLLEEAKVLVALAGPVMFTLFMEVLPSTTNMVLVGQMNSTDTKEFVDAASISGLYVNITAICGGLGMATAMDTLCTQAYGAGNIKKFGAYLQGALLGMALTLLPVFVLTWFTEAVLLALGQDATIAALAGTFTRLTMVGFPFFYIYELLKKMLQAYNIVHPMAAMVVLGNIIHICLGYYLVHHTSYGFYGAAIARSVSYISLPLMMVPYFCFNPVHHEWAIQWSWAEATAQLPAFFRYGVPGMLMMVIEWGAFEILTLMAGIMPNAIVDIGVMSILSQILTITYLVYMGMAVAATIRVGNMAGANKPAHAQLIVKLTYVICAICMVFVVGAMVLSRHSLPGLFISDPEVVQLTATILLFTLPGHMLDGMNAVSQGIFRATGQQSMATVVNAAAFYLVGIPLAAFFGFYVDWGVHGLWVGFTHGSLTAFVLYMVALYRVDWPATTQAIALQHVDM</sequence>
<dbReference type="GO" id="GO:1990961">
    <property type="term" value="P:xenobiotic detoxification by transmembrane export across the plasma membrane"/>
    <property type="evidence" value="ECO:0007669"/>
    <property type="project" value="InterPro"/>
</dbReference>
<dbReference type="EMBL" id="KK583190">
    <property type="protein sequence ID" value="KDO35046.1"/>
    <property type="molecule type" value="Genomic_DNA"/>
</dbReference>
<feature type="transmembrane region" description="Helical" evidence="6">
    <location>
        <begin position="80"/>
        <end position="100"/>
    </location>
</feature>
<reference evidence="7 8" key="1">
    <citation type="journal article" date="2013" name="PLoS Genet.">
        <title>Distinctive expansion of potential virulence genes in the genome of the oomycete fish pathogen Saprolegnia parasitica.</title>
        <authorList>
            <person name="Jiang R.H."/>
            <person name="de Bruijn I."/>
            <person name="Haas B.J."/>
            <person name="Belmonte R."/>
            <person name="Lobach L."/>
            <person name="Christie J."/>
            <person name="van den Ackerveken G."/>
            <person name="Bottin A."/>
            <person name="Bulone V."/>
            <person name="Diaz-Moreno S.M."/>
            <person name="Dumas B."/>
            <person name="Fan L."/>
            <person name="Gaulin E."/>
            <person name="Govers F."/>
            <person name="Grenville-Briggs L.J."/>
            <person name="Horner N.R."/>
            <person name="Levin J.Z."/>
            <person name="Mammella M."/>
            <person name="Meijer H.J."/>
            <person name="Morris P."/>
            <person name="Nusbaum C."/>
            <person name="Oome S."/>
            <person name="Phillips A.J."/>
            <person name="van Rooyen D."/>
            <person name="Rzeszutek E."/>
            <person name="Saraiva M."/>
            <person name="Secombes C.J."/>
            <person name="Seidl M.F."/>
            <person name="Snel B."/>
            <person name="Stassen J.H."/>
            <person name="Sykes S."/>
            <person name="Tripathy S."/>
            <person name="van den Berg H."/>
            <person name="Vega-Arreguin J.C."/>
            <person name="Wawra S."/>
            <person name="Young S.K."/>
            <person name="Zeng Q."/>
            <person name="Dieguez-Uribeondo J."/>
            <person name="Russ C."/>
            <person name="Tyler B.M."/>
            <person name="van West P."/>
        </authorList>
    </citation>
    <scope>NUCLEOTIDE SEQUENCE [LARGE SCALE GENOMIC DNA]</scope>
    <source>
        <strain evidence="7 8">CBS 223.65</strain>
    </source>
</reference>
<keyword evidence="4 6" id="KW-1133">Transmembrane helix</keyword>
<dbReference type="Pfam" id="PF01554">
    <property type="entry name" value="MatE"/>
    <property type="match status" value="2"/>
</dbReference>
<feature type="transmembrane region" description="Helical" evidence="6">
    <location>
        <begin position="275"/>
        <end position="295"/>
    </location>
</feature>
<dbReference type="Proteomes" id="UP000030745">
    <property type="component" value="Unassembled WGS sequence"/>
</dbReference>
<dbReference type="OMA" id="YTCSAII"/>
<dbReference type="KEGG" id="spar:SPRG_01110"/>
<feature type="transmembrane region" description="Helical" evidence="6">
    <location>
        <begin position="381"/>
        <end position="398"/>
    </location>
</feature>
<dbReference type="GO" id="GO:0015297">
    <property type="term" value="F:antiporter activity"/>
    <property type="evidence" value="ECO:0007669"/>
    <property type="project" value="InterPro"/>
</dbReference>
<evidence type="ECO:0000313" key="7">
    <source>
        <dbReference type="EMBL" id="KDO35046.1"/>
    </source>
</evidence>
<feature type="transmembrane region" description="Helical" evidence="6">
    <location>
        <begin position="419"/>
        <end position="441"/>
    </location>
</feature>
<evidence type="ECO:0000256" key="3">
    <source>
        <dbReference type="ARBA" id="ARBA00022692"/>
    </source>
</evidence>
<dbReference type="AlphaFoldDB" id="A0A067D8R8"/>